<organism evidence="1 2">
    <name type="scientific">Dreissena polymorpha</name>
    <name type="common">Zebra mussel</name>
    <name type="synonym">Mytilus polymorpha</name>
    <dbReference type="NCBI Taxonomy" id="45954"/>
    <lineage>
        <taxon>Eukaryota</taxon>
        <taxon>Metazoa</taxon>
        <taxon>Spiralia</taxon>
        <taxon>Lophotrochozoa</taxon>
        <taxon>Mollusca</taxon>
        <taxon>Bivalvia</taxon>
        <taxon>Autobranchia</taxon>
        <taxon>Heteroconchia</taxon>
        <taxon>Euheterodonta</taxon>
        <taxon>Imparidentia</taxon>
        <taxon>Neoheterodontei</taxon>
        <taxon>Myida</taxon>
        <taxon>Dreissenoidea</taxon>
        <taxon>Dreissenidae</taxon>
        <taxon>Dreissena</taxon>
    </lineage>
</organism>
<gene>
    <name evidence="1" type="ORF">DPMN_187293</name>
</gene>
<evidence type="ECO:0000313" key="2">
    <source>
        <dbReference type="Proteomes" id="UP000828390"/>
    </source>
</evidence>
<proteinExistence type="predicted"/>
<reference evidence="1" key="2">
    <citation type="submission" date="2020-11" db="EMBL/GenBank/DDBJ databases">
        <authorList>
            <person name="McCartney M.A."/>
            <person name="Auch B."/>
            <person name="Kono T."/>
            <person name="Mallez S."/>
            <person name="Becker A."/>
            <person name="Gohl D.M."/>
            <person name="Silverstein K.A.T."/>
            <person name="Koren S."/>
            <person name="Bechman K.B."/>
            <person name="Herman A."/>
            <person name="Abrahante J.E."/>
            <person name="Garbe J."/>
        </authorList>
    </citation>
    <scope>NUCLEOTIDE SEQUENCE</scope>
    <source>
        <strain evidence="1">Duluth1</strain>
        <tissue evidence="1">Whole animal</tissue>
    </source>
</reference>
<evidence type="ECO:0000313" key="1">
    <source>
        <dbReference type="EMBL" id="KAH3752669.1"/>
    </source>
</evidence>
<accession>A0A9D4DNR6</accession>
<comment type="caution">
    <text evidence="1">The sequence shown here is derived from an EMBL/GenBank/DDBJ whole genome shotgun (WGS) entry which is preliminary data.</text>
</comment>
<protein>
    <submittedName>
        <fullName evidence="1">Uncharacterized protein</fullName>
    </submittedName>
</protein>
<sequence>MLLSLSSMATQPVHQPKTLLIHDERKGALVQRWFRPVYSISWKKGYILEKP</sequence>
<dbReference type="Proteomes" id="UP000828390">
    <property type="component" value="Unassembled WGS sequence"/>
</dbReference>
<dbReference type="EMBL" id="JAIWYP010000010">
    <property type="protein sequence ID" value="KAH3752669.1"/>
    <property type="molecule type" value="Genomic_DNA"/>
</dbReference>
<reference evidence="1" key="1">
    <citation type="journal article" date="2019" name="bioRxiv">
        <title>The Genome of the Zebra Mussel, Dreissena polymorpha: A Resource for Invasive Species Research.</title>
        <authorList>
            <person name="McCartney M.A."/>
            <person name="Auch B."/>
            <person name="Kono T."/>
            <person name="Mallez S."/>
            <person name="Zhang Y."/>
            <person name="Obille A."/>
            <person name="Becker A."/>
            <person name="Abrahante J.E."/>
            <person name="Garbe J."/>
            <person name="Badalamenti J.P."/>
            <person name="Herman A."/>
            <person name="Mangelson H."/>
            <person name="Liachko I."/>
            <person name="Sullivan S."/>
            <person name="Sone E.D."/>
            <person name="Koren S."/>
            <person name="Silverstein K.A.T."/>
            <person name="Beckman K.B."/>
            <person name="Gohl D.M."/>
        </authorList>
    </citation>
    <scope>NUCLEOTIDE SEQUENCE</scope>
    <source>
        <strain evidence="1">Duluth1</strain>
        <tissue evidence="1">Whole animal</tissue>
    </source>
</reference>
<keyword evidence="2" id="KW-1185">Reference proteome</keyword>
<dbReference type="AlphaFoldDB" id="A0A9D4DNR6"/>
<name>A0A9D4DNR6_DREPO</name>